<keyword evidence="2" id="KW-1185">Reference proteome</keyword>
<proteinExistence type="predicted"/>
<dbReference type="EMBL" id="LN614827">
    <property type="protein sequence ID" value="CEG58271.1"/>
    <property type="molecule type" value="Genomic_DNA"/>
</dbReference>
<dbReference type="SUPFAM" id="SSF55729">
    <property type="entry name" value="Acyl-CoA N-acyltransferases (Nat)"/>
    <property type="match status" value="1"/>
</dbReference>
<dbReference type="KEGG" id="lfa:LFA_2917"/>
<gene>
    <name evidence="1" type="ORF">LFA_2917</name>
</gene>
<dbReference type="AlphaFoldDB" id="A0A098G8G4"/>
<dbReference type="InterPro" id="IPR016181">
    <property type="entry name" value="Acyl_CoA_acyltransferase"/>
</dbReference>
<evidence type="ECO:0000313" key="2">
    <source>
        <dbReference type="Proteomes" id="UP000032430"/>
    </source>
</evidence>
<dbReference type="STRING" id="1212491.LFA_2917"/>
<reference evidence="2" key="1">
    <citation type="submission" date="2014-09" db="EMBL/GenBank/DDBJ databases">
        <authorList>
            <person name="Gomez-Valero L."/>
        </authorList>
    </citation>
    <scope>NUCLEOTIDE SEQUENCE [LARGE SCALE GENOMIC DNA]</scope>
    <source>
        <strain evidence="2">ATCC700992</strain>
    </source>
</reference>
<dbReference type="Proteomes" id="UP000032430">
    <property type="component" value="Chromosome I"/>
</dbReference>
<organism evidence="1 2">
    <name type="scientific">Legionella fallonii LLAP-10</name>
    <dbReference type="NCBI Taxonomy" id="1212491"/>
    <lineage>
        <taxon>Bacteria</taxon>
        <taxon>Pseudomonadati</taxon>
        <taxon>Pseudomonadota</taxon>
        <taxon>Gammaproteobacteria</taxon>
        <taxon>Legionellales</taxon>
        <taxon>Legionellaceae</taxon>
        <taxon>Legionella</taxon>
    </lineage>
</organism>
<dbReference type="HOGENOM" id="CLU_2155168_0_0_6"/>
<evidence type="ECO:0000313" key="1">
    <source>
        <dbReference type="EMBL" id="CEG58271.1"/>
    </source>
</evidence>
<protein>
    <submittedName>
        <fullName evidence="1">Uncharacterized protein</fullName>
    </submittedName>
</protein>
<name>A0A098G8G4_9GAMM</name>
<dbReference type="RefSeq" id="WP_231865845.1">
    <property type="nucleotide sequence ID" value="NZ_LN614827.1"/>
</dbReference>
<dbReference type="Gene3D" id="3.40.630.30">
    <property type="match status" value="1"/>
</dbReference>
<sequence length="111" mass="13065">MNIQFEKANLNHLDIIFGWLTEQFVQEFWDNTQGHKDDILNFVNDRKEPSDYCDGKYVYWIASSDGHPSAMLMTIQATTEENIDEIKRKTLEDNHIKSHLEKIIQCKFSAK</sequence>
<accession>A0A098G8G4</accession>